<keyword evidence="3" id="KW-1185">Reference proteome</keyword>
<keyword evidence="1" id="KW-0812">Transmembrane</keyword>
<evidence type="ECO:0008006" key="4">
    <source>
        <dbReference type="Google" id="ProtNLM"/>
    </source>
</evidence>
<gene>
    <name evidence="2" type="ORF">GSPATT00039443001</name>
</gene>
<evidence type="ECO:0000256" key="1">
    <source>
        <dbReference type="SAM" id="Phobius"/>
    </source>
</evidence>
<dbReference type="RefSeq" id="XP_001448533.1">
    <property type="nucleotide sequence ID" value="XM_001448496.1"/>
</dbReference>
<dbReference type="KEGG" id="ptm:GSPATT00039443001"/>
<dbReference type="EMBL" id="CT868394">
    <property type="protein sequence ID" value="CAK81136.1"/>
    <property type="molecule type" value="Genomic_DNA"/>
</dbReference>
<name>A0DDL9_PARTE</name>
<dbReference type="InParanoid" id="A0DDL9"/>
<feature type="transmembrane region" description="Helical" evidence="1">
    <location>
        <begin position="84"/>
        <end position="109"/>
    </location>
</feature>
<dbReference type="GeneID" id="5034318"/>
<evidence type="ECO:0000313" key="3">
    <source>
        <dbReference type="Proteomes" id="UP000000600"/>
    </source>
</evidence>
<protein>
    <recommendedName>
        <fullName evidence="4">Transmembrane protein</fullName>
    </recommendedName>
</protein>
<dbReference type="Proteomes" id="UP000000600">
    <property type="component" value="Unassembled WGS sequence"/>
</dbReference>
<accession>A0DDL9</accession>
<dbReference type="HOGENOM" id="CLU_1581559_0_0_1"/>
<keyword evidence="1" id="KW-1133">Transmembrane helix</keyword>
<keyword evidence="1" id="KW-0472">Membrane</keyword>
<organism evidence="2 3">
    <name type="scientific">Paramecium tetraurelia</name>
    <dbReference type="NCBI Taxonomy" id="5888"/>
    <lineage>
        <taxon>Eukaryota</taxon>
        <taxon>Sar</taxon>
        <taxon>Alveolata</taxon>
        <taxon>Ciliophora</taxon>
        <taxon>Intramacronucleata</taxon>
        <taxon>Oligohymenophorea</taxon>
        <taxon>Peniculida</taxon>
        <taxon>Parameciidae</taxon>
        <taxon>Paramecium</taxon>
    </lineage>
</organism>
<sequence length="169" mass="19793">MAFRRYLQQLNSVQKDTGNFIICCQILQTSLQKTANLTFFFLFLSYQSSALCTQTCIDRITCYNVASHVLCLQYVSFMGCQPLYCCYSCAVIFIFIFEVLTHIIILKVYNLKYSPLDECAHLYYVLIHTRLVFVQFKMLDHKCSCVTNYAFDLDDYKACNFIDQQRLQS</sequence>
<dbReference type="AlphaFoldDB" id="A0DDL9"/>
<reference evidence="2 3" key="1">
    <citation type="journal article" date="2006" name="Nature">
        <title>Global trends of whole-genome duplications revealed by the ciliate Paramecium tetraurelia.</title>
        <authorList>
            <consortium name="Genoscope"/>
            <person name="Aury J.-M."/>
            <person name="Jaillon O."/>
            <person name="Duret L."/>
            <person name="Noel B."/>
            <person name="Jubin C."/>
            <person name="Porcel B.M."/>
            <person name="Segurens B."/>
            <person name="Daubin V."/>
            <person name="Anthouard V."/>
            <person name="Aiach N."/>
            <person name="Arnaiz O."/>
            <person name="Billaut A."/>
            <person name="Beisson J."/>
            <person name="Blanc I."/>
            <person name="Bouhouche K."/>
            <person name="Camara F."/>
            <person name="Duharcourt S."/>
            <person name="Guigo R."/>
            <person name="Gogendeau D."/>
            <person name="Katinka M."/>
            <person name="Keller A.-M."/>
            <person name="Kissmehl R."/>
            <person name="Klotz C."/>
            <person name="Koll F."/>
            <person name="Le Moue A."/>
            <person name="Lepere C."/>
            <person name="Malinsky S."/>
            <person name="Nowacki M."/>
            <person name="Nowak J.K."/>
            <person name="Plattner H."/>
            <person name="Poulain J."/>
            <person name="Ruiz F."/>
            <person name="Serrano V."/>
            <person name="Zagulski M."/>
            <person name="Dessen P."/>
            <person name="Betermier M."/>
            <person name="Weissenbach J."/>
            <person name="Scarpelli C."/>
            <person name="Schachter V."/>
            <person name="Sperling L."/>
            <person name="Meyer E."/>
            <person name="Cohen J."/>
            <person name="Wincker P."/>
        </authorList>
    </citation>
    <scope>NUCLEOTIDE SEQUENCE [LARGE SCALE GENOMIC DNA]</scope>
    <source>
        <strain evidence="2 3">Stock d4-2</strain>
    </source>
</reference>
<proteinExistence type="predicted"/>
<evidence type="ECO:0000313" key="2">
    <source>
        <dbReference type="EMBL" id="CAK81136.1"/>
    </source>
</evidence>